<accession>A0ACC2WZD7</accession>
<reference evidence="1" key="1">
    <citation type="submission" date="2023-04" db="EMBL/GenBank/DDBJ databases">
        <title>Draft Genome sequencing of Naganishia species isolated from polar environments using Oxford Nanopore Technology.</title>
        <authorList>
            <person name="Leo P."/>
            <person name="Venkateswaran K."/>
        </authorList>
    </citation>
    <scope>NUCLEOTIDE SEQUENCE</scope>
    <source>
        <strain evidence="1">MNA-CCFEE 5425</strain>
    </source>
</reference>
<proteinExistence type="predicted"/>
<comment type="caution">
    <text evidence="1">The sequence shown here is derived from an EMBL/GenBank/DDBJ whole genome shotgun (WGS) entry which is preliminary data.</text>
</comment>
<organism evidence="1 2">
    <name type="scientific">Naganishia vaughanmartiniae</name>
    <dbReference type="NCBI Taxonomy" id="1424756"/>
    <lineage>
        <taxon>Eukaryota</taxon>
        <taxon>Fungi</taxon>
        <taxon>Dikarya</taxon>
        <taxon>Basidiomycota</taxon>
        <taxon>Agaricomycotina</taxon>
        <taxon>Tremellomycetes</taxon>
        <taxon>Filobasidiales</taxon>
        <taxon>Filobasidiaceae</taxon>
        <taxon>Naganishia</taxon>
    </lineage>
</organism>
<protein>
    <submittedName>
        <fullName evidence="1">Uncharacterized protein</fullName>
    </submittedName>
</protein>
<dbReference type="EMBL" id="JASBWU010000014">
    <property type="protein sequence ID" value="KAJ9116397.1"/>
    <property type="molecule type" value="Genomic_DNA"/>
</dbReference>
<gene>
    <name evidence="1" type="ORF">QFC22_004839</name>
</gene>
<keyword evidence="2" id="KW-1185">Reference proteome</keyword>
<sequence length="862" mass="97717">MPLADQITSLRPTVHSSTDSAAAVTVDEHVRSRIDQQFATWESLQGPRIDQEIQRLKKEEEESSSELQTVQSQIRKLTTHAQERLQKLLEDAQGVSMSRWEVVDLLGRLERDLLGPGAVVQGEIDSEMQSENRDSAAEERDQNEQQPAAQEAEDEAKSVLLRLEETHARLAALARGLRWIAVLEQVVLSSQETLQTLHQAPANGRRSSPLDALQAYKSLHSLVARMHGSLPPTLFLLDVCKRVRADTWKGVKAALDKNLLEALVEIGWPRKVHYPSLSVEQRKAFERAFRESCVWQLECDNLPRTPSGVVEDLSDPAASRQQKSALAPFVIMAQQVAPRFRFHFEGKRGTNRLDKPEWAFSHILDLVFEQRAFAEGYLQPLLQRSGFGQVDAMSEMIAQLLPLTLALLRHRFPHLLDHPALLAHTVYQTVVFDEAVRQLGFRYGRTWKVVRSRRERERTGKGREEPDMESEEWVGLTEQVLSTADWYDRWLAGEKKFADDQFNEIISSEEAWMIVPLDSTAAGIDQFDEQHEVAAEAEYRPTMGARKIKALIEQVAGSLDAFETLSSAFIRAVPGALSAHAGGGNANDPARMTRGVGGLQRLAKAWISAAWVRDAIVGWQDEILYLELSAEIQADAEYSQRANDDGIISLYSRDRNVYELRLEEFNLLLARAEDLIIKHITHEVERDLKQHLTRRWDTPTSPEETRLDPALVSPLTTFSAQLAHLVRILPPAKSRKLYRSIVSHISNHIMQRAVYAGWSKFTETGGRELLNEVEAWIEASRHGLEDSNAIRFPEFAWSQLHEAARVLALPKDLTPEKSMTFSQAMALVFGDDYNRFTESLGLKEMPQEQAQAVMRRRIECWR</sequence>
<dbReference type="Proteomes" id="UP001243375">
    <property type="component" value="Unassembled WGS sequence"/>
</dbReference>
<evidence type="ECO:0000313" key="1">
    <source>
        <dbReference type="EMBL" id="KAJ9116397.1"/>
    </source>
</evidence>
<evidence type="ECO:0000313" key="2">
    <source>
        <dbReference type="Proteomes" id="UP001243375"/>
    </source>
</evidence>
<name>A0ACC2WZD7_9TREE</name>